<evidence type="ECO:0000313" key="1">
    <source>
        <dbReference type="EMBL" id="NWK54477.1"/>
    </source>
</evidence>
<dbReference type="RefSeq" id="WP_178931002.1">
    <property type="nucleotide sequence ID" value="NZ_JACBAZ010000001.1"/>
</dbReference>
<dbReference type="Proteomes" id="UP000557872">
    <property type="component" value="Unassembled WGS sequence"/>
</dbReference>
<name>A0A851GH75_9BACT</name>
<gene>
    <name evidence="1" type="ORF">HW115_02565</name>
</gene>
<accession>A0A851GH75</accession>
<reference evidence="1 2" key="1">
    <citation type="submission" date="2020-07" db="EMBL/GenBank/DDBJ databases">
        <title>Roseicoccus Jingziensis gen. nov., sp. nov., isolated from coastal seawater.</title>
        <authorList>
            <person name="Feng X."/>
        </authorList>
    </citation>
    <scope>NUCLEOTIDE SEQUENCE [LARGE SCALE GENOMIC DNA]</scope>
    <source>
        <strain evidence="1 2">N1E253</strain>
    </source>
</reference>
<organism evidence="1 2">
    <name type="scientific">Oceaniferula marina</name>
    <dbReference type="NCBI Taxonomy" id="2748318"/>
    <lineage>
        <taxon>Bacteria</taxon>
        <taxon>Pseudomonadati</taxon>
        <taxon>Verrucomicrobiota</taxon>
        <taxon>Verrucomicrobiia</taxon>
        <taxon>Verrucomicrobiales</taxon>
        <taxon>Verrucomicrobiaceae</taxon>
        <taxon>Oceaniferula</taxon>
    </lineage>
</organism>
<evidence type="ECO:0000313" key="2">
    <source>
        <dbReference type="Proteomes" id="UP000557872"/>
    </source>
</evidence>
<proteinExistence type="predicted"/>
<sequence>MSQQDRDARDLGTQPLDKMMQDWGLGNHDLVEVSTEQLTHKQVQKARTGRRLTLKMMQKVTRAYNVAIWYQLKDEEKEAYYEYLHRDLFNYAKGHDPAFVDPNQALMLALKERKPA</sequence>
<comment type="caution">
    <text evidence="1">The sequence shown here is derived from an EMBL/GenBank/DDBJ whole genome shotgun (WGS) entry which is preliminary data.</text>
</comment>
<keyword evidence="2" id="KW-1185">Reference proteome</keyword>
<dbReference type="EMBL" id="JACBAZ010000001">
    <property type="protein sequence ID" value="NWK54477.1"/>
    <property type="molecule type" value="Genomic_DNA"/>
</dbReference>
<dbReference type="AlphaFoldDB" id="A0A851GH75"/>
<protein>
    <submittedName>
        <fullName evidence="1">Uncharacterized protein</fullName>
    </submittedName>
</protein>